<dbReference type="PROSITE" id="PS00292">
    <property type="entry name" value="CYCLINS"/>
    <property type="match status" value="1"/>
</dbReference>
<dbReference type="SUPFAM" id="SSF47954">
    <property type="entry name" value="Cyclin-like"/>
    <property type="match status" value="2"/>
</dbReference>
<dbReference type="VEuPathDB" id="FungiDB:GWK60_J08635"/>
<protein>
    <submittedName>
        <fullName evidence="8">G2/mitotic-specific cyclin-4</fullName>
    </submittedName>
</protein>
<evidence type="ECO:0000256" key="5">
    <source>
        <dbReference type="SAM" id="MobiDB-lite"/>
    </source>
</evidence>
<dbReference type="InterPro" id="IPR036915">
    <property type="entry name" value="Cyclin-like_sf"/>
</dbReference>
<accession>A0A0W0DF78</accession>
<dbReference type="GO" id="GO:0016538">
    <property type="term" value="F:cyclin-dependent protein serine/threonine kinase regulator activity"/>
    <property type="evidence" value="ECO:0007669"/>
    <property type="project" value="EnsemblFungi"/>
</dbReference>
<dbReference type="GO" id="GO:1901673">
    <property type="term" value="P:regulation of mitotic spindle assembly"/>
    <property type="evidence" value="ECO:0007669"/>
    <property type="project" value="EnsemblFungi"/>
</dbReference>
<dbReference type="InterPro" id="IPR046965">
    <property type="entry name" value="Cyclin_A/B-like"/>
</dbReference>
<dbReference type="EMBL" id="LLZZ01000053">
    <property type="protein sequence ID" value="KTB10422.1"/>
    <property type="molecule type" value="Genomic_DNA"/>
</dbReference>
<evidence type="ECO:0000256" key="4">
    <source>
        <dbReference type="RuleBase" id="RU000383"/>
    </source>
</evidence>
<dbReference type="InterPro" id="IPR048258">
    <property type="entry name" value="Cyclins_cyclin-box"/>
</dbReference>
<feature type="domain" description="Cyclin C-terminal" evidence="7">
    <location>
        <begin position="314"/>
        <end position="429"/>
    </location>
</feature>
<evidence type="ECO:0000313" key="8">
    <source>
        <dbReference type="EMBL" id="KTB10422.1"/>
    </source>
</evidence>
<dbReference type="CDD" id="cd20512">
    <property type="entry name" value="CYCLIN_CLBs_yeast_rpt2"/>
    <property type="match status" value="1"/>
</dbReference>
<dbReference type="Pfam" id="PF02984">
    <property type="entry name" value="Cyclin_C"/>
    <property type="match status" value="1"/>
</dbReference>
<dbReference type="InterPro" id="IPR013763">
    <property type="entry name" value="Cyclin-like_dom"/>
</dbReference>
<dbReference type="AlphaFoldDB" id="A0A0W0DF78"/>
<dbReference type="GO" id="GO:0005634">
    <property type="term" value="C:nucleus"/>
    <property type="evidence" value="ECO:0007669"/>
    <property type="project" value="EnsemblFungi"/>
</dbReference>
<sequence length="443" mass="51988">MNNTEDMFRDVENASQNMASTVNTSRMDQRQRRALTDLTSQKVNRIHTSKTIKDIPAYLSNYTADGENKNIDQAFNHSNDQDIGLVNQINSGYANVENEPGKETDHIFIDQDDLSDLDIVQEDSLREQLEEFEHDFENFVEPLSPIFNDEIQDTLDRAFKEYYSATPDMEDDDTFDAVMVTEYGSDIFRYMRKLELKYRPNPYYMAGQPELKWEYRKTVIDWIVQVHERFQLLPETLYLTINIIDRFLSRKNITLNRFQLVSATALLIASKYEEINCPTIKDIVYMVDNTYSRDDIIEAEKYMIDALDFEVSWPGPMSFLRRISKADDYEYRTRNLAKYLLETTLMESSLISALPSWLAAGAYFLSRIILGYEEWTLKHVYYSGYTHEQLYPLATLILDNCQNYEESHQAIWTKYSQPQYHQVSILVTKFLGRVSSDDMSEIY</sequence>
<feature type="compositionally biased region" description="Polar residues" evidence="5">
    <location>
        <begin position="13"/>
        <end position="26"/>
    </location>
</feature>
<dbReference type="GO" id="GO:0005737">
    <property type="term" value="C:cytoplasm"/>
    <property type="evidence" value="ECO:0007669"/>
    <property type="project" value="EnsemblFungi"/>
</dbReference>
<dbReference type="Gene3D" id="1.10.472.10">
    <property type="entry name" value="Cyclin-like"/>
    <property type="match status" value="2"/>
</dbReference>
<dbReference type="InterPro" id="IPR006671">
    <property type="entry name" value="Cyclin_N"/>
</dbReference>
<gene>
    <name evidence="8" type="ORF">AO440_003144</name>
</gene>
<dbReference type="Pfam" id="PF00134">
    <property type="entry name" value="Cyclin_N"/>
    <property type="match status" value="1"/>
</dbReference>
<dbReference type="InterPro" id="IPR004367">
    <property type="entry name" value="Cyclin_C-dom"/>
</dbReference>
<dbReference type="FunFam" id="1.10.472.10:FF:000001">
    <property type="entry name" value="G2/mitotic-specific cyclin"/>
    <property type="match status" value="1"/>
</dbReference>
<evidence type="ECO:0000256" key="2">
    <source>
        <dbReference type="ARBA" id="ARBA00023127"/>
    </source>
</evidence>
<feature type="region of interest" description="Disordered" evidence="5">
    <location>
        <begin position="1"/>
        <end position="30"/>
    </location>
</feature>
<dbReference type="GO" id="GO:0000086">
    <property type="term" value="P:G2/M transition of mitotic cell cycle"/>
    <property type="evidence" value="ECO:0007669"/>
    <property type="project" value="EnsemblFungi"/>
</dbReference>
<proteinExistence type="inferred from homology"/>
<dbReference type="VEuPathDB" id="FungiDB:B1J91_J08822g"/>
<organism evidence="8 9">
    <name type="scientific">Candida glabrata</name>
    <name type="common">Yeast</name>
    <name type="synonym">Torulopsis glabrata</name>
    <dbReference type="NCBI Taxonomy" id="5478"/>
    <lineage>
        <taxon>Eukaryota</taxon>
        <taxon>Fungi</taxon>
        <taxon>Dikarya</taxon>
        <taxon>Ascomycota</taxon>
        <taxon>Saccharomycotina</taxon>
        <taxon>Saccharomycetes</taxon>
        <taxon>Saccharomycetales</taxon>
        <taxon>Saccharomycetaceae</taxon>
        <taxon>Nakaseomyces</taxon>
    </lineage>
</organism>
<evidence type="ECO:0000259" key="7">
    <source>
        <dbReference type="SMART" id="SM01332"/>
    </source>
</evidence>
<feature type="domain" description="Cyclin-like" evidence="6">
    <location>
        <begin position="221"/>
        <end position="305"/>
    </location>
</feature>
<keyword evidence="3" id="KW-0131">Cell cycle</keyword>
<dbReference type="PANTHER" id="PTHR10177">
    <property type="entry name" value="CYCLINS"/>
    <property type="match status" value="1"/>
</dbReference>
<comment type="similarity">
    <text evidence="4">Belongs to the cyclin family.</text>
</comment>
<feature type="compositionally biased region" description="Basic and acidic residues" evidence="5">
    <location>
        <begin position="1"/>
        <end position="12"/>
    </location>
</feature>
<evidence type="ECO:0000313" key="9">
    <source>
        <dbReference type="Proteomes" id="UP000054886"/>
    </source>
</evidence>
<keyword evidence="2 4" id="KW-0195">Cyclin</keyword>
<dbReference type="GO" id="GO:0010696">
    <property type="term" value="P:positive regulation of mitotic spindle pole body separation"/>
    <property type="evidence" value="ECO:0007669"/>
    <property type="project" value="EnsemblFungi"/>
</dbReference>
<dbReference type="VEuPathDB" id="FungiDB:GVI51_J08657"/>
<evidence type="ECO:0000256" key="1">
    <source>
        <dbReference type="ARBA" id="ARBA00022618"/>
    </source>
</evidence>
<dbReference type="SMART" id="SM01332">
    <property type="entry name" value="Cyclin_C"/>
    <property type="match status" value="1"/>
</dbReference>
<dbReference type="InterPro" id="IPR039361">
    <property type="entry name" value="Cyclin"/>
</dbReference>
<dbReference type="Proteomes" id="UP000054886">
    <property type="component" value="Unassembled WGS sequence"/>
</dbReference>
<dbReference type="PIRSF" id="PIRSF001771">
    <property type="entry name" value="Cyclin_A_B_D_E"/>
    <property type="match status" value="1"/>
</dbReference>
<dbReference type="SMART" id="SM00385">
    <property type="entry name" value="CYCLIN"/>
    <property type="match status" value="2"/>
</dbReference>
<evidence type="ECO:0000256" key="3">
    <source>
        <dbReference type="ARBA" id="ARBA00023306"/>
    </source>
</evidence>
<evidence type="ECO:0000259" key="6">
    <source>
        <dbReference type="SMART" id="SM00385"/>
    </source>
</evidence>
<name>A0A0W0DF78_CANGB</name>
<keyword evidence="1" id="KW-0132">Cell division</keyword>
<dbReference type="VEuPathDB" id="FungiDB:CAGL0J08822g"/>
<feature type="domain" description="Cyclin-like" evidence="6">
    <location>
        <begin position="318"/>
        <end position="399"/>
    </location>
</feature>
<dbReference type="GO" id="GO:0051301">
    <property type="term" value="P:cell division"/>
    <property type="evidence" value="ECO:0007669"/>
    <property type="project" value="UniProtKB-KW"/>
</dbReference>
<reference evidence="8 9" key="1">
    <citation type="submission" date="2015-10" db="EMBL/GenBank/DDBJ databases">
        <title>Draft genomes sequences of Candida glabrata isolates 1A, 1B, 2A, 2B, 3A and 3B.</title>
        <authorList>
            <person name="Haavelsrud O.E."/>
            <person name="Gaustad P."/>
        </authorList>
    </citation>
    <scope>NUCLEOTIDE SEQUENCE [LARGE SCALE GENOMIC DNA]</scope>
    <source>
        <strain evidence="8">910700640</strain>
    </source>
</reference>
<comment type="caution">
    <text evidence="8">The sequence shown here is derived from an EMBL/GenBank/DDBJ whole genome shotgun (WGS) entry which is preliminary data.</text>
</comment>